<feature type="domain" description="Helix-hairpin-helix DNA-binding motif class 1" evidence="2">
    <location>
        <begin position="75"/>
        <end position="94"/>
    </location>
</feature>
<accession>A0AB39AMS0</accession>
<dbReference type="EMBL" id="CP162514">
    <property type="protein sequence ID" value="XDH86725.1"/>
    <property type="molecule type" value="Genomic_DNA"/>
</dbReference>
<keyword evidence="3" id="KW-0238">DNA-binding</keyword>
<feature type="chain" id="PRO_5044246617" evidence="1">
    <location>
        <begin position="24"/>
        <end position="97"/>
    </location>
</feature>
<dbReference type="InterPro" id="IPR004509">
    <property type="entry name" value="Competence_ComEA_HhH"/>
</dbReference>
<organism evidence="3">
    <name type="scientific">Pseudoalteromonas sp. SD03</name>
    <dbReference type="NCBI Taxonomy" id="3231719"/>
    <lineage>
        <taxon>Bacteria</taxon>
        <taxon>Pseudomonadati</taxon>
        <taxon>Pseudomonadota</taxon>
        <taxon>Gammaproteobacteria</taxon>
        <taxon>Alteromonadales</taxon>
        <taxon>Pseudoalteromonadaceae</taxon>
        <taxon>Pseudoalteromonas</taxon>
    </lineage>
</organism>
<reference evidence="3" key="1">
    <citation type="submission" date="2024-07" db="EMBL/GenBank/DDBJ databases">
        <authorList>
            <person name="Jiang Y."/>
            <person name="Qin Q."/>
        </authorList>
    </citation>
    <scope>NUCLEOTIDE SEQUENCE</scope>
    <source>
        <strain evidence="3">SD03</strain>
    </source>
</reference>
<proteinExistence type="predicted"/>
<dbReference type="PANTHER" id="PTHR21180">
    <property type="entry name" value="ENDONUCLEASE/EXONUCLEASE/PHOSPHATASE FAMILY DOMAIN-CONTAINING PROTEIN 1"/>
    <property type="match status" value="1"/>
</dbReference>
<feature type="domain" description="Helix-hairpin-helix DNA-binding motif class 1" evidence="2">
    <location>
        <begin position="45"/>
        <end position="64"/>
    </location>
</feature>
<dbReference type="Gene3D" id="1.10.150.280">
    <property type="entry name" value="AF1531-like domain"/>
    <property type="match status" value="1"/>
</dbReference>
<keyword evidence="1" id="KW-0732">Signal</keyword>
<dbReference type="InterPro" id="IPR003583">
    <property type="entry name" value="Hlx-hairpin-Hlx_DNA-bd_motif"/>
</dbReference>
<dbReference type="AlphaFoldDB" id="A0AB39AMS0"/>
<dbReference type="PANTHER" id="PTHR21180:SF32">
    <property type="entry name" value="ENDONUCLEASE_EXONUCLEASE_PHOSPHATASE FAMILY DOMAIN-CONTAINING PROTEIN 1"/>
    <property type="match status" value="1"/>
</dbReference>
<dbReference type="GO" id="GO:0006281">
    <property type="term" value="P:DNA repair"/>
    <property type="evidence" value="ECO:0007669"/>
    <property type="project" value="InterPro"/>
</dbReference>
<dbReference type="GO" id="GO:0003677">
    <property type="term" value="F:DNA binding"/>
    <property type="evidence" value="ECO:0007669"/>
    <property type="project" value="UniProtKB-KW"/>
</dbReference>
<dbReference type="InterPro" id="IPR010994">
    <property type="entry name" value="RuvA_2-like"/>
</dbReference>
<gene>
    <name evidence="3" type="ORF">ABZP26_11730</name>
</gene>
<evidence type="ECO:0000256" key="1">
    <source>
        <dbReference type="SAM" id="SignalP"/>
    </source>
</evidence>
<dbReference type="SUPFAM" id="SSF47781">
    <property type="entry name" value="RuvA domain 2-like"/>
    <property type="match status" value="1"/>
</dbReference>
<evidence type="ECO:0000259" key="2">
    <source>
        <dbReference type="SMART" id="SM00278"/>
    </source>
</evidence>
<dbReference type="Pfam" id="PF12836">
    <property type="entry name" value="HHH_3"/>
    <property type="match status" value="1"/>
</dbReference>
<sequence length="97" mass="10441">MKLIKIISLAAALCLLPMSSTFAQSDMLSEQMQSAVVNINTADLKQLIKLPGVGKKKAQAIIDYRETNGDFSSLEDLAKVKGVGKKMLAKLDGKVAF</sequence>
<protein>
    <submittedName>
        <fullName evidence="3">ComEA family DNA-binding protein</fullName>
    </submittedName>
</protein>
<dbReference type="InterPro" id="IPR051675">
    <property type="entry name" value="Endo/Exo/Phosphatase_dom_1"/>
</dbReference>
<dbReference type="SMART" id="SM00278">
    <property type="entry name" value="HhH1"/>
    <property type="match status" value="2"/>
</dbReference>
<evidence type="ECO:0000313" key="3">
    <source>
        <dbReference type="EMBL" id="XDH86725.1"/>
    </source>
</evidence>
<dbReference type="RefSeq" id="WP_368484969.1">
    <property type="nucleotide sequence ID" value="NZ_CP162514.1"/>
</dbReference>
<feature type="signal peptide" evidence="1">
    <location>
        <begin position="1"/>
        <end position="23"/>
    </location>
</feature>
<name>A0AB39AMS0_9GAMM</name>
<dbReference type="NCBIfam" id="TIGR00426">
    <property type="entry name" value="competence protein ComEA helix-hairpin-helix repeat region"/>
    <property type="match status" value="1"/>
</dbReference>